<organism evidence="3 4">
    <name type="scientific">Agathobacter rectalis</name>
    <dbReference type="NCBI Taxonomy" id="39491"/>
    <lineage>
        <taxon>Bacteria</taxon>
        <taxon>Bacillati</taxon>
        <taxon>Bacillota</taxon>
        <taxon>Clostridia</taxon>
        <taxon>Lachnospirales</taxon>
        <taxon>Lachnospiraceae</taxon>
        <taxon>Agathobacter</taxon>
    </lineage>
</organism>
<evidence type="ECO:0000313" key="4">
    <source>
        <dbReference type="Proteomes" id="UP000283765"/>
    </source>
</evidence>
<protein>
    <submittedName>
        <fullName evidence="3">XRE family transcriptional regulator</fullName>
    </submittedName>
</protein>
<dbReference type="SMART" id="SM00530">
    <property type="entry name" value="HTH_XRE"/>
    <property type="match status" value="1"/>
</dbReference>
<dbReference type="PANTHER" id="PTHR46797:SF1">
    <property type="entry name" value="METHYLPHOSPHONATE SYNTHASE"/>
    <property type="match status" value="1"/>
</dbReference>
<dbReference type="InterPro" id="IPR050807">
    <property type="entry name" value="TransReg_Diox_bact_type"/>
</dbReference>
<dbReference type="CDD" id="cd00093">
    <property type="entry name" value="HTH_XRE"/>
    <property type="match status" value="1"/>
</dbReference>
<evidence type="ECO:0000259" key="2">
    <source>
        <dbReference type="PROSITE" id="PS50943"/>
    </source>
</evidence>
<dbReference type="Proteomes" id="UP000283765">
    <property type="component" value="Unassembled WGS sequence"/>
</dbReference>
<dbReference type="PANTHER" id="PTHR46797">
    <property type="entry name" value="HTH-TYPE TRANSCRIPTIONAL REGULATOR"/>
    <property type="match status" value="1"/>
</dbReference>
<evidence type="ECO:0000256" key="1">
    <source>
        <dbReference type="ARBA" id="ARBA00023125"/>
    </source>
</evidence>
<keyword evidence="1" id="KW-0238">DNA-binding</keyword>
<gene>
    <name evidence="3" type="ORF">DWW89_09140</name>
</gene>
<feature type="domain" description="HTH cro/C1-type" evidence="2">
    <location>
        <begin position="13"/>
        <end position="67"/>
    </location>
</feature>
<dbReference type="AlphaFoldDB" id="A0A412RM10"/>
<dbReference type="RefSeq" id="WP_117993997.1">
    <property type="nucleotide sequence ID" value="NZ_QRXR01000013.1"/>
</dbReference>
<reference evidence="3 4" key="1">
    <citation type="submission" date="2018-08" db="EMBL/GenBank/DDBJ databases">
        <title>A genome reference for cultivated species of the human gut microbiota.</title>
        <authorList>
            <person name="Zou Y."/>
            <person name="Xue W."/>
            <person name="Luo G."/>
        </authorList>
    </citation>
    <scope>NUCLEOTIDE SEQUENCE [LARGE SCALE GENOMIC DNA]</scope>
    <source>
        <strain evidence="3 4">AF17-27</strain>
    </source>
</reference>
<dbReference type="Pfam" id="PF01381">
    <property type="entry name" value="HTH_3"/>
    <property type="match status" value="1"/>
</dbReference>
<dbReference type="GO" id="GO:0003677">
    <property type="term" value="F:DNA binding"/>
    <property type="evidence" value="ECO:0007669"/>
    <property type="project" value="UniProtKB-KW"/>
</dbReference>
<sequence>MPKDNLLFLGSRIRFMRKKCGLTQQALADQCGLAVKTIQDIEKGRKNPSYETLSLLIERLGISPDSLFPAKATPEDELTQRVMGKLRLCSEENQRFLLRTMDFLAEELLTSQPKTEPDGSK</sequence>
<dbReference type="Gene3D" id="1.10.260.40">
    <property type="entry name" value="lambda repressor-like DNA-binding domains"/>
    <property type="match status" value="1"/>
</dbReference>
<accession>A0A412RM10</accession>
<dbReference type="EMBL" id="QRXR01000013">
    <property type="protein sequence ID" value="RGU23999.1"/>
    <property type="molecule type" value="Genomic_DNA"/>
</dbReference>
<proteinExistence type="predicted"/>
<dbReference type="PROSITE" id="PS50943">
    <property type="entry name" value="HTH_CROC1"/>
    <property type="match status" value="1"/>
</dbReference>
<dbReference type="GO" id="GO:0003700">
    <property type="term" value="F:DNA-binding transcription factor activity"/>
    <property type="evidence" value="ECO:0007669"/>
    <property type="project" value="TreeGrafter"/>
</dbReference>
<comment type="caution">
    <text evidence="3">The sequence shown here is derived from an EMBL/GenBank/DDBJ whole genome shotgun (WGS) entry which is preliminary data.</text>
</comment>
<name>A0A412RM10_9FIRM</name>
<dbReference type="InterPro" id="IPR001387">
    <property type="entry name" value="Cro/C1-type_HTH"/>
</dbReference>
<evidence type="ECO:0000313" key="3">
    <source>
        <dbReference type="EMBL" id="RGU23999.1"/>
    </source>
</evidence>
<dbReference type="InterPro" id="IPR010982">
    <property type="entry name" value="Lambda_DNA-bd_dom_sf"/>
</dbReference>
<dbReference type="GO" id="GO:0005829">
    <property type="term" value="C:cytosol"/>
    <property type="evidence" value="ECO:0007669"/>
    <property type="project" value="TreeGrafter"/>
</dbReference>
<dbReference type="SUPFAM" id="SSF47413">
    <property type="entry name" value="lambda repressor-like DNA-binding domains"/>
    <property type="match status" value="1"/>
</dbReference>